<dbReference type="InterPro" id="IPR008984">
    <property type="entry name" value="SMAD_FHA_dom_sf"/>
</dbReference>
<evidence type="ECO:0000313" key="3">
    <source>
        <dbReference type="EMBL" id="CAH3015840.1"/>
    </source>
</evidence>
<evidence type="ECO:0000313" key="4">
    <source>
        <dbReference type="Proteomes" id="UP001159427"/>
    </source>
</evidence>
<dbReference type="SMART" id="SM00240">
    <property type="entry name" value="FHA"/>
    <property type="match status" value="1"/>
</dbReference>
<sequence>MNLVPVSRSVRISERVKMAANKTQSASATNAPAYEVPSWAGKPPQGLHLDVMKQTTLVEKLIIDQKSCYLFGRNKEACDFSLEHTSCSRVHAALVFHRNLNRSFLVDLKSTHGTFIGTIRLEPHKPTQVQVDSVIRFGASSRSYVLREKPTMPNTALKSENVSENMQQDDEEGSKGGLLGLPESDTELDDLTEFNTAHNKRITSLGIEEGGNNLGGVTSLKRKRKRSLSVAFREGEEIINPEDIDPTVGKFRNMVQTTILVPNKKMRTPVSPVGSLTENITRRLQSFPYSQGLYSNLPGSGPVPEPTSPTSPTAQLKPRVSITSAPEVSSPTLAPVPIHHAPEPIPTTGGVMQAAPMTIVEAPKKKYAKEAWPGKKPAPSLLI</sequence>
<dbReference type="InterPro" id="IPR050923">
    <property type="entry name" value="Cell_Proc_Reg/RNA_Proc"/>
</dbReference>
<dbReference type="CDD" id="cd22674">
    <property type="entry name" value="FHA_PPP1R8"/>
    <property type="match status" value="1"/>
</dbReference>
<organism evidence="3 4">
    <name type="scientific">Porites evermanni</name>
    <dbReference type="NCBI Taxonomy" id="104178"/>
    <lineage>
        <taxon>Eukaryota</taxon>
        <taxon>Metazoa</taxon>
        <taxon>Cnidaria</taxon>
        <taxon>Anthozoa</taxon>
        <taxon>Hexacorallia</taxon>
        <taxon>Scleractinia</taxon>
        <taxon>Fungiina</taxon>
        <taxon>Poritidae</taxon>
        <taxon>Porites</taxon>
    </lineage>
</organism>
<comment type="caution">
    <text evidence="3">The sequence shown here is derived from an EMBL/GenBank/DDBJ whole genome shotgun (WGS) entry which is preliminary data.</text>
</comment>
<name>A0ABN8LLF9_9CNID</name>
<evidence type="ECO:0000256" key="1">
    <source>
        <dbReference type="SAM" id="MobiDB-lite"/>
    </source>
</evidence>
<feature type="region of interest" description="Disordered" evidence="1">
    <location>
        <begin position="297"/>
        <end position="317"/>
    </location>
</feature>
<evidence type="ECO:0000259" key="2">
    <source>
        <dbReference type="PROSITE" id="PS50006"/>
    </source>
</evidence>
<feature type="compositionally biased region" description="Polar residues" evidence="1">
    <location>
        <begin position="152"/>
        <end position="166"/>
    </location>
</feature>
<protein>
    <recommendedName>
        <fullName evidence="2">FHA domain-containing protein</fullName>
    </recommendedName>
</protein>
<feature type="domain" description="FHA" evidence="2">
    <location>
        <begin position="69"/>
        <end position="121"/>
    </location>
</feature>
<gene>
    <name evidence="3" type="ORF">PEVE_00022566</name>
</gene>
<dbReference type="Gene3D" id="6.10.250.1290">
    <property type="match status" value="1"/>
</dbReference>
<dbReference type="PROSITE" id="PS50006">
    <property type="entry name" value="FHA_DOMAIN"/>
    <property type="match status" value="1"/>
</dbReference>
<dbReference type="InterPro" id="IPR000253">
    <property type="entry name" value="FHA_dom"/>
</dbReference>
<dbReference type="SUPFAM" id="SSF49879">
    <property type="entry name" value="SMAD/FHA domain"/>
    <property type="match status" value="1"/>
</dbReference>
<accession>A0ABN8LLF9</accession>
<dbReference type="PANTHER" id="PTHR23308">
    <property type="entry name" value="NUCLEAR INHIBITOR OF PROTEIN PHOSPHATASE-1"/>
    <property type="match status" value="1"/>
</dbReference>
<dbReference type="Gene3D" id="2.60.200.20">
    <property type="match status" value="1"/>
</dbReference>
<reference evidence="3 4" key="1">
    <citation type="submission" date="2022-05" db="EMBL/GenBank/DDBJ databases">
        <authorList>
            <consortium name="Genoscope - CEA"/>
            <person name="William W."/>
        </authorList>
    </citation>
    <scope>NUCLEOTIDE SEQUENCE [LARGE SCALE GENOMIC DNA]</scope>
</reference>
<feature type="region of interest" description="Disordered" evidence="1">
    <location>
        <begin position="152"/>
        <end position="177"/>
    </location>
</feature>
<dbReference type="Proteomes" id="UP001159427">
    <property type="component" value="Unassembled WGS sequence"/>
</dbReference>
<dbReference type="EMBL" id="CALNXI010000030">
    <property type="protein sequence ID" value="CAH3015840.1"/>
    <property type="molecule type" value="Genomic_DNA"/>
</dbReference>
<proteinExistence type="predicted"/>
<dbReference type="Pfam" id="PF00498">
    <property type="entry name" value="FHA"/>
    <property type="match status" value="1"/>
</dbReference>
<keyword evidence="4" id="KW-1185">Reference proteome</keyword>